<proteinExistence type="predicted"/>
<name>A0A418PQX9_9BACT</name>
<feature type="modified residue" description="4-aspartylphosphate" evidence="3">
    <location>
        <position position="53"/>
    </location>
</feature>
<feature type="coiled-coil region" evidence="4">
    <location>
        <begin position="153"/>
        <end position="180"/>
    </location>
</feature>
<dbReference type="InterPro" id="IPR036641">
    <property type="entry name" value="HPT_dom_sf"/>
</dbReference>
<dbReference type="SUPFAM" id="SSF52172">
    <property type="entry name" value="CheY-like"/>
    <property type="match status" value="1"/>
</dbReference>
<dbReference type="OrthoDB" id="9796457at2"/>
<dbReference type="Pfam" id="PF00072">
    <property type="entry name" value="Response_reg"/>
    <property type="match status" value="1"/>
</dbReference>
<organism evidence="7 8">
    <name type="scientific">Algoriphagus lacus</name>
    <dbReference type="NCBI Taxonomy" id="2056311"/>
    <lineage>
        <taxon>Bacteria</taxon>
        <taxon>Pseudomonadati</taxon>
        <taxon>Bacteroidota</taxon>
        <taxon>Cytophagia</taxon>
        <taxon>Cytophagales</taxon>
        <taxon>Cyclobacteriaceae</taxon>
        <taxon>Algoriphagus</taxon>
    </lineage>
</organism>
<evidence type="ECO:0000259" key="5">
    <source>
        <dbReference type="PROSITE" id="PS50110"/>
    </source>
</evidence>
<gene>
    <name evidence="7" type="ORF">D0X99_11190</name>
</gene>
<dbReference type="Gene3D" id="1.20.120.160">
    <property type="entry name" value="HPT domain"/>
    <property type="match status" value="1"/>
</dbReference>
<dbReference type="PANTHER" id="PTHR43719:SF28">
    <property type="entry name" value="PEROXIDE STRESS-ACTIVATED HISTIDINE KINASE MAK1-RELATED"/>
    <property type="match status" value="1"/>
</dbReference>
<dbReference type="GO" id="GO:0000160">
    <property type="term" value="P:phosphorelay signal transduction system"/>
    <property type="evidence" value="ECO:0007669"/>
    <property type="project" value="InterPro"/>
</dbReference>
<dbReference type="GO" id="GO:0004672">
    <property type="term" value="F:protein kinase activity"/>
    <property type="evidence" value="ECO:0007669"/>
    <property type="project" value="UniProtKB-ARBA"/>
</dbReference>
<evidence type="ECO:0000256" key="2">
    <source>
        <dbReference type="PROSITE-ProRule" id="PRU00110"/>
    </source>
</evidence>
<keyword evidence="1 3" id="KW-0597">Phosphoprotein</keyword>
<dbReference type="Proteomes" id="UP000283522">
    <property type="component" value="Unassembled WGS sequence"/>
</dbReference>
<protein>
    <submittedName>
        <fullName evidence="7">Response regulator</fullName>
    </submittedName>
</protein>
<reference evidence="7 8" key="1">
    <citation type="submission" date="2018-09" db="EMBL/GenBank/DDBJ databases">
        <authorList>
            <person name="Wang X."/>
            <person name="Du Z."/>
        </authorList>
    </citation>
    <scope>NUCLEOTIDE SEQUENCE [LARGE SCALE GENOMIC DNA]</scope>
    <source>
        <strain evidence="7 8">N3</strain>
    </source>
</reference>
<evidence type="ECO:0000256" key="4">
    <source>
        <dbReference type="SAM" id="Coils"/>
    </source>
</evidence>
<comment type="caution">
    <text evidence="7">The sequence shown here is derived from an EMBL/GenBank/DDBJ whole genome shotgun (WGS) entry which is preliminary data.</text>
</comment>
<dbReference type="Gene3D" id="3.40.50.2300">
    <property type="match status" value="1"/>
</dbReference>
<dbReference type="InterPro" id="IPR008207">
    <property type="entry name" value="Sig_transdc_His_kin_Hpt_dom"/>
</dbReference>
<dbReference type="RefSeq" id="WP_119477915.1">
    <property type="nucleotide sequence ID" value="NZ_QXML01000005.1"/>
</dbReference>
<evidence type="ECO:0000313" key="8">
    <source>
        <dbReference type="Proteomes" id="UP000283522"/>
    </source>
</evidence>
<dbReference type="EMBL" id="QXML01000005">
    <property type="protein sequence ID" value="RIW15009.1"/>
    <property type="molecule type" value="Genomic_DNA"/>
</dbReference>
<keyword evidence="4" id="KW-0175">Coiled coil</keyword>
<dbReference type="InterPro" id="IPR050956">
    <property type="entry name" value="2C_system_His_kinase"/>
</dbReference>
<evidence type="ECO:0000256" key="1">
    <source>
        <dbReference type="ARBA" id="ARBA00022553"/>
    </source>
</evidence>
<dbReference type="PROSITE" id="PS50110">
    <property type="entry name" value="RESPONSE_REGULATORY"/>
    <property type="match status" value="1"/>
</dbReference>
<feature type="domain" description="HPt" evidence="6">
    <location>
        <begin position="152"/>
        <end position="245"/>
    </location>
</feature>
<feature type="domain" description="Response regulatory" evidence="5">
    <location>
        <begin position="5"/>
        <end position="119"/>
    </location>
</feature>
<evidence type="ECO:0000256" key="3">
    <source>
        <dbReference type="PROSITE-ProRule" id="PRU00169"/>
    </source>
</evidence>
<dbReference type="AlphaFoldDB" id="A0A418PQX9"/>
<dbReference type="PANTHER" id="PTHR43719">
    <property type="entry name" value="TWO-COMPONENT HISTIDINE KINASE"/>
    <property type="match status" value="1"/>
</dbReference>
<accession>A0A418PQX9</accession>
<evidence type="ECO:0000313" key="7">
    <source>
        <dbReference type="EMBL" id="RIW15009.1"/>
    </source>
</evidence>
<evidence type="ECO:0000259" key="6">
    <source>
        <dbReference type="PROSITE" id="PS50894"/>
    </source>
</evidence>
<dbReference type="SUPFAM" id="SSF47226">
    <property type="entry name" value="Histidine-containing phosphotransfer domain, HPT domain"/>
    <property type="match status" value="1"/>
</dbReference>
<dbReference type="SMART" id="SM00448">
    <property type="entry name" value="REC"/>
    <property type="match status" value="1"/>
</dbReference>
<sequence length="250" mass="28988">MKSKRVLIVEDNDLNRMLFENLIGQLFSFTSAKNGLEAVDLAETQEFDLILMDIQMPKMDGITAMKKIRQGHNPACPILAVTAYAEESDRHNFLEQGFDDFVTKPIRPREFLQLVQSYLKGSGKKAQPAQKEEEGKIILDKNVVEQLLKYNSKAAIQKVLEDFLEECKETEQQVLMYETNPESKNLIEKIHNLKGNSGTLGAQRIYFSAQKAEDLWRKERFQEFSEELKNLKNEIRQFRDFLNQETIFDS</sequence>
<dbReference type="CDD" id="cd17546">
    <property type="entry name" value="REC_hyHK_CKI1_RcsC-like"/>
    <property type="match status" value="1"/>
</dbReference>
<dbReference type="PROSITE" id="PS50894">
    <property type="entry name" value="HPT"/>
    <property type="match status" value="1"/>
</dbReference>
<dbReference type="InterPro" id="IPR001789">
    <property type="entry name" value="Sig_transdc_resp-reg_receiver"/>
</dbReference>
<dbReference type="Pfam" id="PF01627">
    <property type="entry name" value="Hpt"/>
    <property type="match status" value="1"/>
</dbReference>
<dbReference type="InterPro" id="IPR011006">
    <property type="entry name" value="CheY-like_superfamily"/>
</dbReference>
<keyword evidence="8" id="KW-1185">Reference proteome</keyword>
<feature type="modified residue" description="Phosphohistidine" evidence="2">
    <location>
        <position position="191"/>
    </location>
</feature>